<organism evidence="9 10">
    <name type="scientific">Paralabilibaculum antarcticum</name>
    <dbReference type="NCBI Taxonomy" id="2912572"/>
    <lineage>
        <taxon>Bacteria</taxon>
        <taxon>Pseudomonadati</taxon>
        <taxon>Bacteroidota</taxon>
        <taxon>Bacteroidia</taxon>
        <taxon>Marinilabiliales</taxon>
        <taxon>Marinifilaceae</taxon>
        <taxon>Paralabilibaculum</taxon>
    </lineage>
</organism>
<feature type="transmembrane region" description="Helical" evidence="6">
    <location>
        <begin position="718"/>
        <end position="737"/>
    </location>
</feature>
<feature type="transmembrane region" description="Helical" evidence="6">
    <location>
        <begin position="385"/>
        <end position="408"/>
    </location>
</feature>
<keyword evidence="10" id="KW-1185">Reference proteome</keyword>
<evidence type="ECO:0000256" key="5">
    <source>
        <dbReference type="ARBA" id="ARBA00023136"/>
    </source>
</evidence>
<dbReference type="Proteomes" id="UP001528920">
    <property type="component" value="Unassembled WGS sequence"/>
</dbReference>
<evidence type="ECO:0000256" key="4">
    <source>
        <dbReference type="ARBA" id="ARBA00022989"/>
    </source>
</evidence>
<evidence type="ECO:0000256" key="3">
    <source>
        <dbReference type="ARBA" id="ARBA00022692"/>
    </source>
</evidence>
<reference evidence="9 10" key="1">
    <citation type="submission" date="2022-01" db="EMBL/GenBank/DDBJ databases">
        <title>Labilibaculum sp. nov, a marine bacterium isolated from Antarctica.</title>
        <authorList>
            <person name="Dai W."/>
        </authorList>
    </citation>
    <scope>NUCLEOTIDE SEQUENCE [LARGE SCALE GENOMIC DNA]</scope>
    <source>
        <strain evidence="9 10">DW002</strain>
    </source>
</reference>
<feature type="transmembrane region" description="Helical" evidence="6">
    <location>
        <begin position="346"/>
        <end position="365"/>
    </location>
</feature>
<keyword evidence="4 6" id="KW-1133">Transmembrane helix</keyword>
<evidence type="ECO:0000313" key="10">
    <source>
        <dbReference type="Proteomes" id="UP001528920"/>
    </source>
</evidence>
<dbReference type="EMBL" id="JAKJSC010000001">
    <property type="protein sequence ID" value="MDE5418385.1"/>
    <property type="molecule type" value="Genomic_DNA"/>
</dbReference>
<feature type="transmembrane region" description="Helical" evidence="6">
    <location>
        <begin position="666"/>
        <end position="692"/>
    </location>
</feature>
<feature type="transmembrane region" description="Helical" evidence="6">
    <location>
        <begin position="752"/>
        <end position="772"/>
    </location>
</feature>
<feature type="domain" description="ABC3 transporter permease C-terminal" evidence="7">
    <location>
        <begin position="295"/>
        <end position="411"/>
    </location>
</feature>
<feature type="transmembrane region" description="Helical" evidence="6">
    <location>
        <begin position="21"/>
        <end position="43"/>
    </location>
</feature>
<accession>A0ABT5VSH9</accession>
<comment type="caution">
    <text evidence="9">The sequence shown here is derived from an EMBL/GenBank/DDBJ whole genome shotgun (WGS) entry which is preliminary data.</text>
</comment>
<dbReference type="InterPro" id="IPR025857">
    <property type="entry name" value="MacB_PCD"/>
</dbReference>
<evidence type="ECO:0000256" key="2">
    <source>
        <dbReference type="ARBA" id="ARBA00022475"/>
    </source>
</evidence>
<evidence type="ECO:0000313" key="9">
    <source>
        <dbReference type="EMBL" id="MDE5418385.1"/>
    </source>
</evidence>
<feature type="transmembrane region" description="Helical" evidence="6">
    <location>
        <begin position="290"/>
        <end position="311"/>
    </location>
</feature>
<dbReference type="PROSITE" id="PS51257">
    <property type="entry name" value="PROKAR_LIPOPROTEIN"/>
    <property type="match status" value="1"/>
</dbReference>
<keyword evidence="5 6" id="KW-0472">Membrane</keyword>
<dbReference type="PANTHER" id="PTHR30572:SF18">
    <property type="entry name" value="ABC-TYPE MACROLIDE FAMILY EXPORT SYSTEM PERMEASE COMPONENT 2"/>
    <property type="match status" value="1"/>
</dbReference>
<keyword evidence="3 6" id="KW-0812">Transmembrane</keyword>
<name>A0ABT5VSH9_9BACT</name>
<evidence type="ECO:0000259" key="8">
    <source>
        <dbReference type="Pfam" id="PF12704"/>
    </source>
</evidence>
<feature type="domain" description="ABC3 transporter permease C-terminal" evidence="7">
    <location>
        <begin position="669"/>
        <end position="782"/>
    </location>
</feature>
<evidence type="ECO:0000256" key="1">
    <source>
        <dbReference type="ARBA" id="ARBA00004651"/>
    </source>
</evidence>
<protein>
    <submittedName>
        <fullName evidence="9">FtsX-like permease family protein</fullName>
    </submittedName>
</protein>
<feature type="domain" description="MacB-like periplasmic core" evidence="8">
    <location>
        <begin position="21"/>
        <end position="246"/>
    </location>
</feature>
<dbReference type="Pfam" id="PF12704">
    <property type="entry name" value="MacB_PCD"/>
    <property type="match status" value="1"/>
</dbReference>
<gene>
    <name evidence="9" type="ORF">L3049_10220</name>
</gene>
<evidence type="ECO:0000256" key="6">
    <source>
        <dbReference type="SAM" id="Phobius"/>
    </source>
</evidence>
<evidence type="ECO:0000259" key="7">
    <source>
        <dbReference type="Pfam" id="PF02687"/>
    </source>
</evidence>
<dbReference type="InterPro" id="IPR003838">
    <property type="entry name" value="ABC3_permease_C"/>
</dbReference>
<sequence length="789" mass="89508">MKLPISLKLSIRSILKNKVQSVISILGLGIGLGCVFLLLLLYIHENSFDKFIPQKENLYRIIRGEDCNTTYPLGSTIQAEIPQVNSFFRIHQVSQVELKNANNVLLKDDNFACADSSIYKNLGIKIRNGSVPRSVNEICISSSIADKYFAKEDPINQLLKIKIGEQFCDLSVCGVYKDFPAYSSLHPNFIGHIHLMDKFSSHKRKKWGHYTSSKNNFRDWNHFDLHTYVRLTSKAKPAMVEQSLQAYKNRTSDEKIMVLDYHLQPVSDIYLHSNNLNRNFYTRKGNPSELIYFLIISSLILIIAIVNYVFLTKAKIEIRIKDLGVQKAMGASSMHIFKQVLLESNLLAIISLIPASLIVILGIPYLKETLNRTLSIDVFTLWQSYIALILVVLITGSFAGLLIGFRVSKISSVLLIKGKLVKSIKRKQWGNSFLIVHFTIFVLLIVGVISIKKQLDFAQTGSKNIDTQNIIVCELNSEELSQQFQMIDSEIRKIPGVTKVAGSSFIPPFKNFLPVNMACGDDQVRFDGLIMGKGMIDLLGLKLIDGEGLGDFHDNRNEMVFNESAAKEHNLKVGSIFNGAFLVRGIVKDFNAHSFHEKIRPMVILQQDPKKLYLLAVKTTENSHVSVQKKLNQFFKKIAPDKIVKTYSLQDQINQFYHKEEQQVKIISAFSLLAIVLSIMGLLGMVLNAIFLKRKEIGIRKINGAKTHEIIKMLNRDFLKWVAIAFIIACPIAYYVIDKWLENFAYKTELSWWVFVLAGLIAMCIALLTVSVQSWRAATRNPVESLRYE</sequence>
<dbReference type="InterPro" id="IPR050250">
    <property type="entry name" value="Macrolide_Exporter_MacB"/>
</dbReference>
<proteinExistence type="predicted"/>
<comment type="subcellular location">
    <subcellularLocation>
        <location evidence="1">Cell membrane</location>
        <topology evidence="1">Multi-pass membrane protein</topology>
    </subcellularLocation>
</comment>
<feature type="transmembrane region" description="Helical" evidence="6">
    <location>
        <begin position="429"/>
        <end position="451"/>
    </location>
</feature>
<dbReference type="RefSeq" id="WP_275109711.1">
    <property type="nucleotide sequence ID" value="NZ_JAKJSC010000001.1"/>
</dbReference>
<dbReference type="Pfam" id="PF02687">
    <property type="entry name" value="FtsX"/>
    <property type="match status" value="2"/>
</dbReference>
<dbReference type="PANTHER" id="PTHR30572">
    <property type="entry name" value="MEMBRANE COMPONENT OF TRANSPORTER-RELATED"/>
    <property type="match status" value="1"/>
</dbReference>
<keyword evidence="2" id="KW-1003">Cell membrane</keyword>